<dbReference type="SUPFAM" id="SSF52317">
    <property type="entry name" value="Class I glutamine amidotransferase-like"/>
    <property type="match status" value="1"/>
</dbReference>
<dbReference type="InterPro" id="IPR009057">
    <property type="entry name" value="Homeodomain-like_sf"/>
</dbReference>
<keyword evidence="1" id="KW-0805">Transcription regulation</keyword>
<dbReference type="EMBL" id="VYSA01000004">
    <property type="protein sequence ID" value="KAA9105861.1"/>
    <property type="molecule type" value="Genomic_DNA"/>
</dbReference>
<keyword evidence="5" id="KW-1185">Reference proteome</keyword>
<reference evidence="5" key="1">
    <citation type="submission" date="2019-09" db="EMBL/GenBank/DDBJ databases">
        <title>Mumia zhuanghuii sp. nov. isolated from the intestinal contents of plateau pika (Ochotona curzoniae) in the Qinghai-Tibet plateau of China.</title>
        <authorList>
            <person name="Tian Z."/>
        </authorList>
    </citation>
    <scope>NUCLEOTIDE SEQUENCE [LARGE SCALE GENOMIC DNA]</scope>
    <source>
        <strain evidence="5">JCM 30598</strain>
    </source>
</reference>
<dbReference type="RefSeq" id="WP_150450003.1">
    <property type="nucleotide sequence ID" value="NZ_VYSA01000004.1"/>
</dbReference>
<dbReference type="PANTHER" id="PTHR43130:SF3">
    <property type="entry name" value="HTH-TYPE TRANSCRIPTIONAL REGULATOR RV1931C"/>
    <property type="match status" value="1"/>
</dbReference>
<organism evidence="4 5">
    <name type="scientific">Microbacterium rhizomatis</name>
    <dbReference type="NCBI Taxonomy" id="1631477"/>
    <lineage>
        <taxon>Bacteria</taxon>
        <taxon>Bacillati</taxon>
        <taxon>Actinomycetota</taxon>
        <taxon>Actinomycetes</taxon>
        <taxon>Micrococcales</taxon>
        <taxon>Microbacteriaceae</taxon>
        <taxon>Microbacterium</taxon>
    </lineage>
</organism>
<proteinExistence type="predicted"/>
<evidence type="ECO:0000256" key="1">
    <source>
        <dbReference type="ARBA" id="ARBA00023015"/>
    </source>
</evidence>
<sequence length="319" mass="33754">MVRPHRVVVLAPDGVYPFDLGIPARVLGAANGLYEVVTCSADGEPVQTNSDFSISVQRGPEALRNADTVIVPGFDSLVIGADALAKAASALKSVSPGTRLVSICTGAFVLAAAGLLDGRPATTHWAAADVFRSWYPAVDLNPDVLFVDDGDIVTSAGAASGVDLCLHLIRTDHGSELANHAARMCVTPPWRDGGQAQYIERPVPVAVGRGTGDTREWARANLQDTLTLARLAAHAHMSPRTLSRRFEEEVGTSPGRWVAVQRIDRARELLEGTDLSVEEIAHKVGFVGGTSLREHFHAALGVSPAAYRRTFRGVPGGGS</sequence>
<dbReference type="GO" id="GO:0043565">
    <property type="term" value="F:sequence-specific DNA binding"/>
    <property type="evidence" value="ECO:0007669"/>
    <property type="project" value="InterPro"/>
</dbReference>
<gene>
    <name evidence="4" type="ORF">F6B43_15960</name>
</gene>
<dbReference type="Gene3D" id="1.10.10.60">
    <property type="entry name" value="Homeodomain-like"/>
    <property type="match status" value="1"/>
</dbReference>
<dbReference type="AlphaFoldDB" id="A0A5J5IWL5"/>
<dbReference type="Pfam" id="PF12833">
    <property type="entry name" value="HTH_18"/>
    <property type="match status" value="1"/>
</dbReference>
<keyword evidence="2" id="KW-0804">Transcription</keyword>
<dbReference type="CDD" id="cd03137">
    <property type="entry name" value="GATase1_AraC_1"/>
    <property type="match status" value="1"/>
</dbReference>
<feature type="domain" description="HTH araC/xylS-type" evidence="3">
    <location>
        <begin position="212"/>
        <end position="310"/>
    </location>
</feature>
<dbReference type="OrthoDB" id="3194870at2"/>
<dbReference type="InterPro" id="IPR002818">
    <property type="entry name" value="DJ-1/PfpI"/>
</dbReference>
<accession>A0A5J5IWL5</accession>
<evidence type="ECO:0000313" key="5">
    <source>
        <dbReference type="Proteomes" id="UP000325827"/>
    </source>
</evidence>
<dbReference type="Pfam" id="PF01965">
    <property type="entry name" value="DJ-1_PfpI"/>
    <property type="match status" value="1"/>
</dbReference>
<name>A0A5J5IWL5_9MICO</name>
<evidence type="ECO:0000313" key="4">
    <source>
        <dbReference type="EMBL" id="KAA9105861.1"/>
    </source>
</evidence>
<dbReference type="InterPro" id="IPR029062">
    <property type="entry name" value="Class_I_gatase-like"/>
</dbReference>
<dbReference type="PROSITE" id="PS01124">
    <property type="entry name" value="HTH_ARAC_FAMILY_2"/>
    <property type="match status" value="1"/>
</dbReference>
<dbReference type="SUPFAM" id="SSF46689">
    <property type="entry name" value="Homeodomain-like"/>
    <property type="match status" value="2"/>
</dbReference>
<evidence type="ECO:0000256" key="2">
    <source>
        <dbReference type="ARBA" id="ARBA00023163"/>
    </source>
</evidence>
<evidence type="ECO:0000259" key="3">
    <source>
        <dbReference type="PROSITE" id="PS01124"/>
    </source>
</evidence>
<dbReference type="SMART" id="SM00342">
    <property type="entry name" value="HTH_ARAC"/>
    <property type="match status" value="1"/>
</dbReference>
<dbReference type="Proteomes" id="UP000325827">
    <property type="component" value="Unassembled WGS sequence"/>
</dbReference>
<comment type="caution">
    <text evidence="4">The sequence shown here is derived from an EMBL/GenBank/DDBJ whole genome shotgun (WGS) entry which is preliminary data.</text>
</comment>
<dbReference type="InterPro" id="IPR018060">
    <property type="entry name" value="HTH_AraC"/>
</dbReference>
<dbReference type="PANTHER" id="PTHR43130">
    <property type="entry name" value="ARAC-FAMILY TRANSCRIPTIONAL REGULATOR"/>
    <property type="match status" value="1"/>
</dbReference>
<protein>
    <submittedName>
        <fullName evidence="4">Helix-turn-helix domain-containing protein</fullName>
    </submittedName>
</protein>
<dbReference type="GO" id="GO:0003700">
    <property type="term" value="F:DNA-binding transcription factor activity"/>
    <property type="evidence" value="ECO:0007669"/>
    <property type="project" value="InterPro"/>
</dbReference>
<dbReference type="Gene3D" id="3.40.50.880">
    <property type="match status" value="1"/>
</dbReference>
<dbReference type="InterPro" id="IPR052158">
    <property type="entry name" value="INH-QAR"/>
</dbReference>